<protein>
    <submittedName>
        <fullName evidence="1">Uncharacterized protein</fullName>
    </submittedName>
</protein>
<dbReference type="Proteomes" id="UP000324222">
    <property type="component" value="Unassembled WGS sequence"/>
</dbReference>
<dbReference type="AlphaFoldDB" id="A0A5B7HN09"/>
<name>A0A5B7HN09_PORTR</name>
<comment type="caution">
    <text evidence="1">The sequence shown here is derived from an EMBL/GenBank/DDBJ whole genome shotgun (WGS) entry which is preliminary data.</text>
</comment>
<keyword evidence="2" id="KW-1185">Reference proteome</keyword>
<evidence type="ECO:0000313" key="2">
    <source>
        <dbReference type="Proteomes" id="UP000324222"/>
    </source>
</evidence>
<dbReference type="EMBL" id="VSRR010037482">
    <property type="protein sequence ID" value="MPC73770.1"/>
    <property type="molecule type" value="Genomic_DNA"/>
</dbReference>
<accession>A0A5B7HN09</accession>
<sequence>MQEKFKEAFKSFSTVPNIEDIKAFFKKKRKHLEDALKDLEIRESLTLKMAEQFWQLFKDRQCQLLGRSLKKSKARPRKKESSKRSRVLCPFEGCIGKAINT</sequence>
<reference evidence="1 2" key="1">
    <citation type="submission" date="2019-05" db="EMBL/GenBank/DDBJ databases">
        <title>Another draft genome of Portunus trituberculatus and its Hox gene families provides insights of decapod evolution.</title>
        <authorList>
            <person name="Jeong J.-H."/>
            <person name="Song I."/>
            <person name="Kim S."/>
            <person name="Choi T."/>
            <person name="Kim D."/>
            <person name="Ryu S."/>
            <person name="Kim W."/>
        </authorList>
    </citation>
    <scope>NUCLEOTIDE SEQUENCE [LARGE SCALE GENOMIC DNA]</scope>
    <source>
        <tissue evidence="1">Muscle</tissue>
    </source>
</reference>
<organism evidence="1 2">
    <name type="scientific">Portunus trituberculatus</name>
    <name type="common">Swimming crab</name>
    <name type="synonym">Neptunus trituberculatus</name>
    <dbReference type="NCBI Taxonomy" id="210409"/>
    <lineage>
        <taxon>Eukaryota</taxon>
        <taxon>Metazoa</taxon>
        <taxon>Ecdysozoa</taxon>
        <taxon>Arthropoda</taxon>
        <taxon>Crustacea</taxon>
        <taxon>Multicrustacea</taxon>
        <taxon>Malacostraca</taxon>
        <taxon>Eumalacostraca</taxon>
        <taxon>Eucarida</taxon>
        <taxon>Decapoda</taxon>
        <taxon>Pleocyemata</taxon>
        <taxon>Brachyura</taxon>
        <taxon>Eubrachyura</taxon>
        <taxon>Portunoidea</taxon>
        <taxon>Portunidae</taxon>
        <taxon>Portuninae</taxon>
        <taxon>Portunus</taxon>
    </lineage>
</organism>
<proteinExistence type="predicted"/>
<evidence type="ECO:0000313" key="1">
    <source>
        <dbReference type="EMBL" id="MPC73770.1"/>
    </source>
</evidence>
<gene>
    <name evidence="1" type="ORF">E2C01_068107</name>
</gene>